<feature type="transmembrane region" description="Helical" evidence="2">
    <location>
        <begin position="57"/>
        <end position="77"/>
    </location>
</feature>
<feature type="region of interest" description="Disordered" evidence="1">
    <location>
        <begin position="242"/>
        <end position="264"/>
    </location>
</feature>
<feature type="transmembrane region" description="Helical" evidence="2">
    <location>
        <begin position="146"/>
        <end position="166"/>
    </location>
</feature>
<dbReference type="Proteomes" id="UP000315647">
    <property type="component" value="Chromosome"/>
</dbReference>
<keyword evidence="5" id="KW-1185">Reference proteome</keyword>
<reference evidence="4 5" key="1">
    <citation type="submission" date="2019-03" db="EMBL/GenBank/DDBJ databases">
        <title>Deep-cultivation of Planctomycetes and their phenomic and genomic characterization uncovers novel biology.</title>
        <authorList>
            <person name="Wiegand S."/>
            <person name="Jogler M."/>
            <person name="Boedeker C."/>
            <person name="Pinto D."/>
            <person name="Vollmers J."/>
            <person name="Rivas-Marin E."/>
            <person name="Kohn T."/>
            <person name="Peeters S.H."/>
            <person name="Heuer A."/>
            <person name="Rast P."/>
            <person name="Oberbeckmann S."/>
            <person name="Bunk B."/>
            <person name="Jeske O."/>
            <person name="Meyerdierks A."/>
            <person name="Storesund J.E."/>
            <person name="Kallscheuer N."/>
            <person name="Luecker S."/>
            <person name="Lage O.M."/>
            <person name="Pohl T."/>
            <person name="Merkel B.J."/>
            <person name="Hornburger P."/>
            <person name="Mueller R.-W."/>
            <person name="Bruemmer F."/>
            <person name="Labrenz M."/>
            <person name="Spormann A.M."/>
            <person name="Op den Camp H."/>
            <person name="Overmann J."/>
            <person name="Amann R."/>
            <person name="Jetten M.S.M."/>
            <person name="Mascher T."/>
            <person name="Medema M.H."/>
            <person name="Devos D.P."/>
            <person name="Kaster A.-K."/>
            <person name="Ovreas L."/>
            <person name="Rohde M."/>
            <person name="Galperin M.Y."/>
            <person name="Jogler C."/>
        </authorList>
    </citation>
    <scope>NUCLEOTIDE SEQUENCE [LARGE SCALE GENOMIC DNA]</scope>
    <source>
        <strain evidence="4 5">Enr10</strain>
    </source>
</reference>
<keyword evidence="2" id="KW-1133">Transmembrane helix</keyword>
<dbReference type="PANTHER" id="PTHR42208">
    <property type="entry name" value="HEAVY METAL TRANSPORTER-RELATED"/>
    <property type="match status" value="1"/>
</dbReference>
<evidence type="ECO:0000313" key="4">
    <source>
        <dbReference type="EMBL" id="QDT26603.1"/>
    </source>
</evidence>
<protein>
    <recommendedName>
        <fullName evidence="3">Urease accessory protein UreH-like transmembrane domain-containing protein</fullName>
    </recommendedName>
</protein>
<proteinExistence type="predicted"/>
<dbReference type="EMBL" id="CP037421">
    <property type="protein sequence ID" value="QDT26603.1"/>
    <property type="molecule type" value="Genomic_DNA"/>
</dbReference>
<evidence type="ECO:0000259" key="3">
    <source>
        <dbReference type="Pfam" id="PF13386"/>
    </source>
</evidence>
<dbReference type="RefSeq" id="WP_145448839.1">
    <property type="nucleotide sequence ID" value="NZ_CP037421.1"/>
</dbReference>
<feature type="transmembrane region" description="Helical" evidence="2">
    <location>
        <begin position="89"/>
        <end position="110"/>
    </location>
</feature>
<evidence type="ECO:0000256" key="2">
    <source>
        <dbReference type="SAM" id="Phobius"/>
    </source>
</evidence>
<sequence length="264" mass="28011">MLDLQTTIPLLATIFVASIAGSGHCVGMCGPLMLLATNRSAESGSKSSLFYESCYHGGRLLGYALLGLLAGSLGWLMESGGQLAGLQQAAAIITGAGMILFGLFSLVTIYRTGSIPHFGTARVGKVFSRFVKKVHQLPRGLRPLSIGLMTAGLPCGWLYAFLLLAVSARTPLLGGLTMVAFWLGTIPALSLAGLASRWFPRKWNTLGNTLIAGLLIISGIFTVSIRAQADMGELRKELQAPSQTEQLQQLSQQPLPCCRTGESD</sequence>
<evidence type="ECO:0000256" key="1">
    <source>
        <dbReference type="SAM" id="MobiDB-lite"/>
    </source>
</evidence>
<name>A0A517Q4N7_9PLAN</name>
<accession>A0A517Q4N7</accession>
<keyword evidence="2" id="KW-0812">Transmembrane</keyword>
<dbReference type="InterPro" id="IPR039447">
    <property type="entry name" value="UreH-like_TM_dom"/>
</dbReference>
<feature type="transmembrane region" description="Helical" evidence="2">
    <location>
        <begin position="206"/>
        <end position="225"/>
    </location>
</feature>
<keyword evidence="2" id="KW-0472">Membrane</keyword>
<gene>
    <name evidence="4" type="ORF">Enr10x_19070</name>
</gene>
<dbReference type="Pfam" id="PF13386">
    <property type="entry name" value="DsbD_2"/>
    <property type="match status" value="1"/>
</dbReference>
<dbReference type="AlphaFoldDB" id="A0A517Q4N7"/>
<evidence type="ECO:0000313" key="5">
    <source>
        <dbReference type="Proteomes" id="UP000315647"/>
    </source>
</evidence>
<dbReference type="PANTHER" id="PTHR42208:SF1">
    <property type="entry name" value="HEAVY METAL TRANSPORTER"/>
    <property type="match status" value="1"/>
</dbReference>
<feature type="transmembrane region" description="Helical" evidence="2">
    <location>
        <begin position="12"/>
        <end position="36"/>
    </location>
</feature>
<feature type="transmembrane region" description="Helical" evidence="2">
    <location>
        <begin position="172"/>
        <end position="194"/>
    </location>
</feature>
<organism evidence="4 5">
    <name type="scientific">Gimesia panareensis</name>
    <dbReference type="NCBI Taxonomy" id="2527978"/>
    <lineage>
        <taxon>Bacteria</taxon>
        <taxon>Pseudomonadati</taxon>
        <taxon>Planctomycetota</taxon>
        <taxon>Planctomycetia</taxon>
        <taxon>Planctomycetales</taxon>
        <taxon>Planctomycetaceae</taxon>
        <taxon>Gimesia</taxon>
    </lineage>
</organism>
<feature type="domain" description="Urease accessory protein UreH-like transmembrane" evidence="3">
    <location>
        <begin position="13"/>
        <end position="220"/>
    </location>
</feature>
<feature type="compositionally biased region" description="Low complexity" evidence="1">
    <location>
        <begin position="242"/>
        <end position="256"/>
    </location>
</feature>